<dbReference type="RefSeq" id="WP_198686848.1">
    <property type="nucleotide sequence ID" value="NZ_JAEIJD010000014.1"/>
</dbReference>
<gene>
    <name evidence="9" type="ORF">JAO82_13125</name>
</gene>
<comment type="caution">
    <text evidence="9">The sequence shown here is derived from an EMBL/GenBank/DDBJ whole genome shotgun (WGS) entry which is preliminary data.</text>
</comment>
<dbReference type="AlphaFoldDB" id="A0A934LZE5"/>
<organism evidence="9 10">
    <name type="scientific">Pontibaca salina</name>
    <dbReference type="NCBI Taxonomy" id="2795731"/>
    <lineage>
        <taxon>Bacteria</taxon>
        <taxon>Pseudomonadati</taxon>
        <taxon>Pseudomonadota</taxon>
        <taxon>Alphaproteobacteria</taxon>
        <taxon>Rhodobacterales</taxon>
        <taxon>Roseobacteraceae</taxon>
        <taxon>Pontibaca</taxon>
    </lineage>
</organism>
<proteinExistence type="predicted"/>
<keyword evidence="3 7" id="KW-0812">Transmembrane</keyword>
<reference evidence="9" key="1">
    <citation type="submission" date="2020-12" db="EMBL/GenBank/DDBJ databases">
        <title>Pontibaca salina gen. nov., sp. nov., isolated from marine sediment.</title>
        <authorList>
            <person name="Bo J."/>
            <person name="Wang S."/>
            <person name="Song X."/>
            <person name="Du Z."/>
        </authorList>
    </citation>
    <scope>NUCLEOTIDE SEQUENCE</scope>
    <source>
        <strain evidence="9">S1109L</strain>
    </source>
</reference>
<dbReference type="EMBL" id="JAEIJD010000014">
    <property type="protein sequence ID" value="MBI6630822.1"/>
    <property type="molecule type" value="Genomic_DNA"/>
</dbReference>
<keyword evidence="4 7" id="KW-1133">Transmembrane helix</keyword>
<protein>
    <submittedName>
        <fullName evidence="9">Cache domain-containing protein</fullName>
    </submittedName>
</protein>
<dbReference type="Gene3D" id="3.30.450.20">
    <property type="entry name" value="PAS domain"/>
    <property type="match status" value="1"/>
</dbReference>
<keyword evidence="2" id="KW-1003">Cell membrane</keyword>
<accession>A0A934LZE5</accession>
<dbReference type="Gene3D" id="6.10.340.10">
    <property type="match status" value="1"/>
</dbReference>
<comment type="subcellular location">
    <subcellularLocation>
        <location evidence="1">Cell membrane</location>
        <topology evidence="1">Multi-pass membrane protein</topology>
    </subcellularLocation>
</comment>
<evidence type="ECO:0000256" key="1">
    <source>
        <dbReference type="ARBA" id="ARBA00004651"/>
    </source>
</evidence>
<evidence type="ECO:0000259" key="8">
    <source>
        <dbReference type="Pfam" id="PF02743"/>
    </source>
</evidence>
<evidence type="ECO:0000313" key="10">
    <source>
        <dbReference type="Proteomes" id="UP000613255"/>
    </source>
</evidence>
<dbReference type="Proteomes" id="UP000613255">
    <property type="component" value="Unassembled WGS sequence"/>
</dbReference>
<dbReference type="Pfam" id="PF02743">
    <property type="entry name" value="dCache_1"/>
    <property type="match status" value="1"/>
</dbReference>
<name>A0A934LZE5_9RHOB</name>
<sequence>MVSVFCAAVFVAVTVTQRLTEAQQQLQQDIVLRGADAISLSFNTAMKREWRGLQAVARHVGKAPKQDLNDIMDTVVQTGGQVAWSGMVDLSGTIISGSNRLREGEDVSERHWYQEGLRGPNVGSVYSSDLLRQSGRDKGESLLDLFMPVHNADTGEVVGVMVYSLRMDWVRSMLVQARNQLHIDVVIQDRAGTYIVDTRDAPGPLPDAILTQASFGQSAAESFRALDQAEDLYAFTSSFLSDTLPDFGWRVFAVLDRDSLKNVLPSLLRSVIISVVIAAFFVLGATLLVLRILLGPLEKLTATAVVTANGAYEYPVESRSSHEAILLSRALVRIQGKLALREELHGDQTSSVITLHPSHSKTSPFDPGAGQEERAKPTSGDRLRTKRGGES</sequence>
<feature type="domain" description="Cache" evidence="8">
    <location>
        <begin position="71"/>
        <end position="253"/>
    </location>
</feature>
<evidence type="ECO:0000256" key="2">
    <source>
        <dbReference type="ARBA" id="ARBA00022475"/>
    </source>
</evidence>
<keyword evidence="5 7" id="KW-0472">Membrane</keyword>
<evidence type="ECO:0000256" key="4">
    <source>
        <dbReference type="ARBA" id="ARBA00022989"/>
    </source>
</evidence>
<feature type="transmembrane region" description="Helical" evidence="7">
    <location>
        <begin position="267"/>
        <end position="290"/>
    </location>
</feature>
<evidence type="ECO:0000313" key="9">
    <source>
        <dbReference type="EMBL" id="MBI6630822.1"/>
    </source>
</evidence>
<dbReference type="GO" id="GO:0005886">
    <property type="term" value="C:plasma membrane"/>
    <property type="evidence" value="ECO:0007669"/>
    <property type="project" value="UniProtKB-SubCell"/>
</dbReference>
<evidence type="ECO:0000256" key="6">
    <source>
        <dbReference type="SAM" id="MobiDB-lite"/>
    </source>
</evidence>
<evidence type="ECO:0000256" key="7">
    <source>
        <dbReference type="SAM" id="Phobius"/>
    </source>
</evidence>
<feature type="region of interest" description="Disordered" evidence="6">
    <location>
        <begin position="349"/>
        <end position="391"/>
    </location>
</feature>
<feature type="compositionally biased region" description="Basic and acidic residues" evidence="6">
    <location>
        <begin position="371"/>
        <end position="391"/>
    </location>
</feature>
<keyword evidence="10" id="KW-1185">Reference proteome</keyword>
<evidence type="ECO:0000256" key="3">
    <source>
        <dbReference type="ARBA" id="ARBA00022692"/>
    </source>
</evidence>
<dbReference type="InterPro" id="IPR033479">
    <property type="entry name" value="dCache_1"/>
</dbReference>
<evidence type="ECO:0000256" key="5">
    <source>
        <dbReference type="ARBA" id="ARBA00023136"/>
    </source>
</evidence>